<dbReference type="RefSeq" id="WP_057801550.1">
    <property type="nucleotide sequence ID" value="NZ_AZDV01000005.1"/>
</dbReference>
<dbReference type="OrthoDB" id="2242293at2"/>
<evidence type="ECO:0000256" key="1">
    <source>
        <dbReference type="SAM" id="Phobius"/>
    </source>
</evidence>
<keyword evidence="1" id="KW-0812">Transmembrane</keyword>
<dbReference type="PATRIC" id="fig|1423715.3.peg.2663"/>
<evidence type="ECO:0000313" key="3">
    <source>
        <dbReference type="Proteomes" id="UP000051955"/>
    </source>
</evidence>
<dbReference type="Proteomes" id="UP000051955">
    <property type="component" value="Unassembled WGS sequence"/>
</dbReference>
<sequence>MTEYIQALQKLLLQLTTAEQQDVVEYYREYLQEANITTYEAAVAELGTPQTVARKVLADYSIKMTEQPAGRQSAPAGTKANVKMIWLVILALLSTPVTIPLILVVGALVVAAGSVVFAGVVTVLALLVAGFLGGVTGVVVGLMALFTAPWTGLFYLGLGLIALGISWLVMVVVVRLVQWLIQVLAEMAKWAYRRWVTDRTDKRGDHA</sequence>
<reference evidence="2 3" key="1">
    <citation type="journal article" date="2015" name="Genome Announc.">
        <title>Expanding the biotechnology potential of lactobacilli through comparative genomics of 213 strains and associated genera.</title>
        <authorList>
            <person name="Sun Z."/>
            <person name="Harris H.M."/>
            <person name="McCann A."/>
            <person name="Guo C."/>
            <person name="Argimon S."/>
            <person name="Zhang W."/>
            <person name="Yang X."/>
            <person name="Jeffery I.B."/>
            <person name="Cooney J.C."/>
            <person name="Kagawa T.F."/>
            <person name="Liu W."/>
            <person name="Song Y."/>
            <person name="Salvetti E."/>
            <person name="Wrobel A."/>
            <person name="Rasinkangas P."/>
            <person name="Parkhill J."/>
            <person name="Rea M.C."/>
            <person name="O'Sullivan O."/>
            <person name="Ritari J."/>
            <person name="Douillard F.P."/>
            <person name="Paul Ross R."/>
            <person name="Yang R."/>
            <person name="Briner A.E."/>
            <person name="Felis G.E."/>
            <person name="de Vos W.M."/>
            <person name="Barrangou R."/>
            <person name="Klaenhammer T.R."/>
            <person name="Caufield P.W."/>
            <person name="Cui Y."/>
            <person name="Zhang H."/>
            <person name="O'Toole P.W."/>
        </authorList>
    </citation>
    <scope>NUCLEOTIDE SEQUENCE [LARGE SCALE GENOMIC DNA]</scope>
    <source>
        <strain evidence="2 3">DSM 19394</strain>
    </source>
</reference>
<protein>
    <recommendedName>
        <fullName evidence="4">Integral membrane protein</fullName>
    </recommendedName>
</protein>
<name>A0A0R1LWP3_9LACO</name>
<gene>
    <name evidence="2" type="ORF">FD25_GL002583</name>
</gene>
<dbReference type="EMBL" id="AZDV01000005">
    <property type="protein sequence ID" value="KRK96119.1"/>
    <property type="molecule type" value="Genomic_DNA"/>
</dbReference>
<keyword evidence="1" id="KW-1133">Transmembrane helix</keyword>
<feature type="transmembrane region" description="Helical" evidence="1">
    <location>
        <begin position="116"/>
        <end position="146"/>
    </location>
</feature>
<evidence type="ECO:0008006" key="4">
    <source>
        <dbReference type="Google" id="ProtNLM"/>
    </source>
</evidence>
<dbReference type="AlphaFoldDB" id="A0A0R1LWP3"/>
<organism evidence="2 3">
    <name type="scientific">Levilactobacillus acidifarinae DSM 19394 = JCM 15949</name>
    <dbReference type="NCBI Taxonomy" id="1423715"/>
    <lineage>
        <taxon>Bacteria</taxon>
        <taxon>Bacillati</taxon>
        <taxon>Bacillota</taxon>
        <taxon>Bacilli</taxon>
        <taxon>Lactobacillales</taxon>
        <taxon>Lactobacillaceae</taxon>
        <taxon>Levilactobacillus</taxon>
    </lineage>
</organism>
<dbReference type="Pfam" id="PF22564">
    <property type="entry name" value="HAAS"/>
    <property type="match status" value="1"/>
</dbReference>
<proteinExistence type="predicted"/>
<comment type="caution">
    <text evidence="2">The sequence shown here is derived from an EMBL/GenBank/DDBJ whole genome shotgun (WGS) entry which is preliminary data.</text>
</comment>
<keyword evidence="3" id="KW-1185">Reference proteome</keyword>
<feature type="transmembrane region" description="Helical" evidence="1">
    <location>
        <begin position="153"/>
        <end position="177"/>
    </location>
</feature>
<accession>A0A0R1LWP3</accession>
<feature type="transmembrane region" description="Helical" evidence="1">
    <location>
        <begin position="85"/>
        <end position="110"/>
    </location>
</feature>
<evidence type="ECO:0000313" key="2">
    <source>
        <dbReference type="EMBL" id="KRK96119.1"/>
    </source>
</evidence>
<keyword evidence="1" id="KW-0472">Membrane</keyword>
<dbReference type="STRING" id="1423715.FD25_GL002583"/>